<evidence type="ECO:0000313" key="2">
    <source>
        <dbReference type="EMBL" id="RAK35661.1"/>
    </source>
</evidence>
<comment type="caution">
    <text evidence="2">The sequence shown here is derived from an EMBL/GenBank/DDBJ whole genome shotgun (WGS) entry which is preliminary data.</text>
</comment>
<keyword evidence="3" id="KW-1185">Reference proteome</keyword>
<dbReference type="Proteomes" id="UP000249341">
    <property type="component" value="Unassembled WGS sequence"/>
</dbReference>
<dbReference type="AlphaFoldDB" id="A0A327ZHW2"/>
<protein>
    <recommendedName>
        <fullName evidence="4">SH3 domain-containing protein</fullName>
    </recommendedName>
</protein>
<feature type="signal peptide" evidence="1">
    <location>
        <begin position="1"/>
        <end position="29"/>
    </location>
</feature>
<dbReference type="EMBL" id="QLMJ01000009">
    <property type="protein sequence ID" value="RAK35661.1"/>
    <property type="molecule type" value="Genomic_DNA"/>
</dbReference>
<sequence>MKLKPIHIAVAAMLAFTLAAVAPASPAQAYPDTCDYVYWRPNGEGKLTFFKSYNVKEAPLGACDKVASVSAGTDFYIWCIYYNMYGNMWFYGRIAGTQTKGWAHRDAFGPKIELGDRDDDDNQDGITKLEYCGF</sequence>
<accession>A0A327ZHW2</accession>
<feature type="chain" id="PRO_5016283925" description="SH3 domain-containing protein" evidence="1">
    <location>
        <begin position="30"/>
        <end position="134"/>
    </location>
</feature>
<evidence type="ECO:0000313" key="3">
    <source>
        <dbReference type="Proteomes" id="UP000249341"/>
    </source>
</evidence>
<evidence type="ECO:0008006" key="4">
    <source>
        <dbReference type="Google" id="ProtNLM"/>
    </source>
</evidence>
<organism evidence="2 3">
    <name type="scientific">Actinoplanes lutulentus</name>
    <dbReference type="NCBI Taxonomy" id="1287878"/>
    <lineage>
        <taxon>Bacteria</taxon>
        <taxon>Bacillati</taxon>
        <taxon>Actinomycetota</taxon>
        <taxon>Actinomycetes</taxon>
        <taxon>Micromonosporales</taxon>
        <taxon>Micromonosporaceae</taxon>
        <taxon>Actinoplanes</taxon>
    </lineage>
</organism>
<dbReference type="OrthoDB" id="9815928at2"/>
<proteinExistence type="predicted"/>
<reference evidence="2 3" key="1">
    <citation type="submission" date="2018-06" db="EMBL/GenBank/DDBJ databases">
        <title>Genomic Encyclopedia of Type Strains, Phase III (KMG-III): the genomes of soil and plant-associated and newly described type strains.</title>
        <authorList>
            <person name="Whitman W."/>
        </authorList>
    </citation>
    <scope>NUCLEOTIDE SEQUENCE [LARGE SCALE GENOMIC DNA]</scope>
    <source>
        <strain evidence="2 3">CGMCC 4.7090</strain>
    </source>
</reference>
<gene>
    <name evidence="2" type="ORF">B0I29_109135</name>
</gene>
<name>A0A327ZHW2_9ACTN</name>
<dbReference type="RefSeq" id="WP_146616835.1">
    <property type="nucleotide sequence ID" value="NZ_JACHWI010000006.1"/>
</dbReference>
<evidence type="ECO:0000256" key="1">
    <source>
        <dbReference type="SAM" id="SignalP"/>
    </source>
</evidence>
<keyword evidence="1" id="KW-0732">Signal</keyword>